<feature type="transmembrane region" description="Helical" evidence="3">
    <location>
        <begin position="162"/>
        <end position="179"/>
    </location>
</feature>
<feature type="transmembrane region" description="Helical" evidence="3">
    <location>
        <begin position="136"/>
        <end position="156"/>
    </location>
</feature>
<dbReference type="PANTHER" id="PTHR44227:SF3">
    <property type="entry name" value="PROTEIN O-MANNOSYL-TRANSFERASE TMTC4"/>
    <property type="match status" value="1"/>
</dbReference>
<accession>A0A1F6U2Q1</accession>
<feature type="transmembrane region" description="Helical" evidence="3">
    <location>
        <begin position="97"/>
        <end position="115"/>
    </location>
</feature>
<evidence type="ECO:0000256" key="1">
    <source>
        <dbReference type="ARBA" id="ARBA00022737"/>
    </source>
</evidence>
<protein>
    <recommendedName>
        <fullName evidence="6">Tetratricopeptide repeat protein</fullName>
    </recommendedName>
</protein>
<dbReference type="STRING" id="1817768.A3A87_09995"/>
<dbReference type="InterPro" id="IPR052346">
    <property type="entry name" value="O-mannosyl-transferase_TMTC"/>
</dbReference>
<comment type="caution">
    <text evidence="4">The sequence shown here is derived from an EMBL/GenBank/DDBJ whole genome shotgun (WGS) entry which is preliminary data.</text>
</comment>
<keyword evidence="1" id="KW-0677">Repeat</keyword>
<keyword evidence="2" id="KW-0802">TPR repeat</keyword>
<keyword evidence="3" id="KW-0812">Transmembrane</keyword>
<keyword evidence="3" id="KW-0472">Membrane</keyword>
<feature type="transmembrane region" description="Helical" evidence="3">
    <location>
        <begin position="372"/>
        <end position="391"/>
    </location>
</feature>
<feature type="transmembrane region" description="Helical" evidence="3">
    <location>
        <begin position="398"/>
        <end position="416"/>
    </location>
</feature>
<dbReference type="EMBL" id="MFTC01000036">
    <property type="protein sequence ID" value="OGI51620.1"/>
    <property type="molecule type" value="Genomic_DNA"/>
</dbReference>
<evidence type="ECO:0008006" key="6">
    <source>
        <dbReference type="Google" id="ProtNLM"/>
    </source>
</evidence>
<organism evidence="4 5">
    <name type="scientific">Candidatus Muproteobacteria bacterium RIFCSPLOWO2_01_FULL_60_18</name>
    <dbReference type="NCBI Taxonomy" id="1817768"/>
    <lineage>
        <taxon>Bacteria</taxon>
        <taxon>Pseudomonadati</taxon>
        <taxon>Pseudomonadota</taxon>
        <taxon>Candidatus Muproteobacteria</taxon>
    </lineage>
</organism>
<feature type="transmembrane region" description="Helical" evidence="3">
    <location>
        <begin position="314"/>
        <end position="335"/>
    </location>
</feature>
<keyword evidence="3" id="KW-1133">Transmembrane helix</keyword>
<feature type="transmembrane region" description="Helical" evidence="3">
    <location>
        <begin position="186"/>
        <end position="204"/>
    </location>
</feature>
<reference evidence="4 5" key="1">
    <citation type="journal article" date="2016" name="Nat. Commun.">
        <title>Thousands of microbial genomes shed light on interconnected biogeochemical processes in an aquifer system.</title>
        <authorList>
            <person name="Anantharaman K."/>
            <person name="Brown C.T."/>
            <person name="Hug L.A."/>
            <person name="Sharon I."/>
            <person name="Castelle C.J."/>
            <person name="Probst A.J."/>
            <person name="Thomas B.C."/>
            <person name="Singh A."/>
            <person name="Wilkins M.J."/>
            <person name="Karaoz U."/>
            <person name="Brodie E.L."/>
            <person name="Williams K.H."/>
            <person name="Hubbard S.S."/>
            <person name="Banfield J.F."/>
        </authorList>
    </citation>
    <scope>NUCLEOTIDE SEQUENCE [LARGE SCALE GENOMIC DNA]</scope>
</reference>
<feature type="transmembrane region" description="Helical" evidence="3">
    <location>
        <begin position="238"/>
        <end position="257"/>
    </location>
</feature>
<evidence type="ECO:0000256" key="2">
    <source>
        <dbReference type="ARBA" id="ARBA00022803"/>
    </source>
</evidence>
<evidence type="ECO:0000256" key="3">
    <source>
        <dbReference type="SAM" id="Phobius"/>
    </source>
</evidence>
<dbReference type="AlphaFoldDB" id="A0A1F6U2Q1"/>
<dbReference type="Proteomes" id="UP000179037">
    <property type="component" value="Unassembled WGS sequence"/>
</dbReference>
<evidence type="ECO:0000313" key="5">
    <source>
        <dbReference type="Proteomes" id="UP000179037"/>
    </source>
</evidence>
<feature type="transmembrane region" description="Helical" evidence="3">
    <location>
        <begin position="347"/>
        <end position="366"/>
    </location>
</feature>
<evidence type="ECO:0000313" key="4">
    <source>
        <dbReference type="EMBL" id="OGI51620.1"/>
    </source>
</evidence>
<feature type="transmembrane region" description="Helical" evidence="3">
    <location>
        <begin position="210"/>
        <end position="226"/>
    </location>
</feature>
<name>A0A1F6U2Q1_9PROT</name>
<gene>
    <name evidence="4" type="ORF">A3A87_09995</name>
</gene>
<sequence>MTLKKYFPFLGFILVSILTVVAYTPGLHGPFVFDDVVNITDSSSIKLTKISFQDLASSIYYEEGSLPGRAISRISYALNYYLAGAELNAYAFKTTNLAIHLINAWLVYWLVTLLFKQLKHFQGYSSTEKYDRWLPCLAAAIWAIHPLQLTSILYVVQRMTSLSAFFVLAGLIASIHGRQRFQEGRAHGSIFMAGGLIGGSFLGWASKENAILLPLFMLLIEWIFFKRAALEKKSRRRLWLLYSLIFAPYVLGLLWLVSNPGIILDGYSNREFTLTQRVLTEPRVLWYYLELLLIPRLSELGLFHDDIVLSTNLISPWTTLPASASLLIGVVFSIVRRKKYPVLSFAILWYVLGHSIESSVIGLEIAHEHRNYLPSIGPIMGLSYGLILFYGRFHNKTIPSLLSIILFLVLSISTYVRADTWRSEESIIESMARHHPASPRSQFMMGELYTYQKHDPFKALLHYSRAYELAPHETGYLIRIAISALSAHPQSASPTGANNLDTYHKTTALPSPIVVSKTVNNRMQLVLNPEFSRLIADRLRQRPLTENTRHTMHGLSQCLAEKTEICKNIYSHIVEWYKAMLANPHLTNKVRKESILSLFEIGITSKDYNLAMESARYGQTTAPSDLNYLLMEANVYILLNRIDAAEKLIHSVIESNKYSGDYISDNVDILTSEISARRKKSDKSNNR</sequence>
<dbReference type="PANTHER" id="PTHR44227">
    <property type="match status" value="1"/>
</dbReference>
<proteinExistence type="predicted"/>